<reference evidence="3" key="2">
    <citation type="submission" date="2015-01" db="EMBL/GenBank/DDBJ databases">
        <title>Evolutionary Origins and Diversification of the Mycorrhizal Mutualists.</title>
        <authorList>
            <consortium name="DOE Joint Genome Institute"/>
            <consortium name="Mycorrhizal Genomics Consortium"/>
            <person name="Kohler A."/>
            <person name="Kuo A."/>
            <person name="Nagy L.G."/>
            <person name="Floudas D."/>
            <person name="Copeland A."/>
            <person name="Barry K.W."/>
            <person name="Cichocki N."/>
            <person name="Veneault-Fourrey C."/>
            <person name="LaButti K."/>
            <person name="Lindquist E.A."/>
            <person name="Lipzen A."/>
            <person name="Lundell T."/>
            <person name="Morin E."/>
            <person name="Murat C."/>
            <person name="Riley R."/>
            <person name="Ohm R."/>
            <person name="Sun H."/>
            <person name="Tunlid A."/>
            <person name="Henrissat B."/>
            <person name="Grigoriev I.V."/>
            <person name="Hibbett D.S."/>
            <person name="Martin F."/>
        </authorList>
    </citation>
    <scope>NUCLEOTIDE SEQUENCE [LARGE SCALE GENOMIC DNA]</scope>
    <source>
        <strain evidence="3">UH-Slu-Lm8-n1</strain>
    </source>
</reference>
<name>A0A0D0B5I9_9AGAM</name>
<reference evidence="2 3" key="1">
    <citation type="submission" date="2014-04" db="EMBL/GenBank/DDBJ databases">
        <authorList>
            <consortium name="DOE Joint Genome Institute"/>
            <person name="Kuo A."/>
            <person name="Ruytinx J."/>
            <person name="Rineau F."/>
            <person name="Colpaert J."/>
            <person name="Kohler A."/>
            <person name="Nagy L.G."/>
            <person name="Floudas D."/>
            <person name="Copeland A."/>
            <person name="Barry K.W."/>
            <person name="Cichocki N."/>
            <person name="Veneault-Fourrey C."/>
            <person name="LaButti K."/>
            <person name="Lindquist E.A."/>
            <person name="Lipzen A."/>
            <person name="Lundell T."/>
            <person name="Morin E."/>
            <person name="Murat C."/>
            <person name="Sun H."/>
            <person name="Tunlid A."/>
            <person name="Henrissat B."/>
            <person name="Grigoriev I.V."/>
            <person name="Hibbett D.S."/>
            <person name="Martin F."/>
            <person name="Nordberg H.P."/>
            <person name="Cantor M.N."/>
            <person name="Hua S.X."/>
        </authorList>
    </citation>
    <scope>NUCLEOTIDE SEQUENCE [LARGE SCALE GENOMIC DNA]</scope>
    <source>
        <strain evidence="2 3">UH-Slu-Lm8-n1</strain>
    </source>
</reference>
<keyword evidence="3" id="KW-1185">Reference proteome</keyword>
<dbReference type="AlphaFoldDB" id="A0A0D0B5I9"/>
<feature type="transmembrane region" description="Helical" evidence="1">
    <location>
        <begin position="12"/>
        <end position="33"/>
    </location>
</feature>
<protein>
    <submittedName>
        <fullName evidence="2">Uncharacterized protein</fullName>
    </submittedName>
</protein>
<evidence type="ECO:0000313" key="2">
    <source>
        <dbReference type="EMBL" id="KIK39108.1"/>
    </source>
</evidence>
<feature type="transmembrane region" description="Helical" evidence="1">
    <location>
        <begin position="45"/>
        <end position="63"/>
    </location>
</feature>
<sequence>MFTFGSIEGGSLYYQHLGLASFVLDVIELVFVLHLERIRLTEYTVLVFDLIGVYVGVIALSSGNVCFSQSSILHP</sequence>
<dbReference type="HOGENOM" id="CLU_2672751_0_0_1"/>
<dbReference type="EMBL" id="KN835358">
    <property type="protein sequence ID" value="KIK39108.1"/>
    <property type="molecule type" value="Genomic_DNA"/>
</dbReference>
<proteinExistence type="predicted"/>
<keyword evidence="1" id="KW-1133">Transmembrane helix</keyword>
<organism evidence="2 3">
    <name type="scientific">Suillus luteus UH-Slu-Lm8-n1</name>
    <dbReference type="NCBI Taxonomy" id="930992"/>
    <lineage>
        <taxon>Eukaryota</taxon>
        <taxon>Fungi</taxon>
        <taxon>Dikarya</taxon>
        <taxon>Basidiomycota</taxon>
        <taxon>Agaricomycotina</taxon>
        <taxon>Agaricomycetes</taxon>
        <taxon>Agaricomycetidae</taxon>
        <taxon>Boletales</taxon>
        <taxon>Suillineae</taxon>
        <taxon>Suillaceae</taxon>
        <taxon>Suillus</taxon>
    </lineage>
</organism>
<keyword evidence="1" id="KW-0812">Transmembrane</keyword>
<evidence type="ECO:0000313" key="3">
    <source>
        <dbReference type="Proteomes" id="UP000054485"/>
    </source>
</evidence>
<dbReference type="Proteomes" id="UP000054485">
    <property type="component" value="Unassembled WGS sequence"/>
</dbReference>
<accession>A0A0D0B5I9</accession>
<keyword evidence="1" id="KW-0472">Membrane</keyword>
<evidence type="ECO:0000256" key="1">
    <source>
        <dbReference type="SAM" id="Phobius"/>
    </source>
</evidence>
<gene>
    <name evidence="2" type="ORF">CY34DRAFT_808639</name>
</gene>
<dbReference type="InParanoid" id="A0A0D0B5I9"/>